<dbReference type="Proteomes" id="UP000036681">
    <property type="component" value="Unplaced"/>
</dbReference>
<accession>A0A0M3IED5</accession>
<dbReference type="WBParaSite" id="ALUE_0001645101-mRNA-1">
    <property type="protein sequence ID" value="ALUE_0001645101-mRNA-1"/>
    <property type="gene ID" value="ALUE_0001645101"/>
</dbReference>
<name>A0A0M3IED5_ASCLU</name>
<evidence type="ECO:0000313" key="1">
    <source>
        <dbReference type="Proteomes" id="UP000036681"/>
    </source>
</evidence>
<sequence>MVLAAIDNDSRPIRTPESSVQMAEVLRAPAKRVVLLPVGRWLVRCTLVSCPVCTHTRPTQPHCSYC</sequence>
<reference evidence="2" key="1">
    <citation type="submission" date="2017-02" db="UniProtKB">
        <authorList>
            <consortium name="WormBaseParasite"/>
        </authorList>
    </citation>
    <scope>IDENTIFICATION</scope>
</reference>
<dbReference type="AlphaFoldDB" id="A0A0M3IED5"/>
<organism evidence="1 2">
    <name type="scientific">Ascaris lumbricoides</name>
    <name type="common">Giant roundworm</name>
    <dbReference type="NCBI Taxonomy" id="6252"/>
    <lineage>
        <taxon>Eukaryota</taxon>
        <taxon>Metazoa</taxon>
        <taxon>Ecdysozoa</taxon>
        <taxon>Nematoda</taxon>
        <taxon>Chromadorea</taxon>
        <taxon>Rhabditida</taxon>
        <taxon>Spirurina</taxon>
        <taxon>Ascaridomorpha</taxon>
        <taxon>Ascaridoidea</taxon>
        <taxon>Ascarididae</taxon>
        <taxon>Ascaris</taxon>
    </lineage>
</organism>
<keyword evidence="1" id="KW-1185">Reference proteome</keyword>
<evidence type="ECO:0000313" key="2">
    <source>
        <dbReference type="WBParaSite" id="ALUE_0001645101-mRNA-1"/>
    </source>
</evidence>
<protein>
    <submittedName>
        <fullName evidence="2">Transposase</fullName>
    </submittedName>
</protein>
<proteinExistence type="predicted"/>